<dbReference type="Gene3D" id="3.30.420.10">
    <property type="entry name" value="Ribonuclease H-like superfamily/Ribonuclease H"/>
    <property type="match status" value="1"/>
</dbReference>
<keyword evidence="3" id="KW-0863">Zinc-finger</keyword>
<dbReference type="GO" id="GO:0008270">
    <property type="term" value="F:zinc ion binding"/>
    <property type="evidence" value="ECO:0007669"/>
    <property type="project" value="UniProtKB-KW"/>
</dbReference>
<dbReference type="GO" id="GO:0015074">
    <property type="term" value="P:DNA integration"/>
    <property type="evidence" value="ECO:0007669"/>
    <property type="project" value="InterPro"/>
</dbReference>
<evidence type="ECO:0000313" key="8">
    <source>
        <dbReference type="Proteomes" id="UP000288805"/>
    </source>
</evidence>
<dbReference type="PROSITE" id="PS50994">
    <property type="entry name" value="INTEGRASE"/>
    <property type="match status" value="1"/>
</dbReference>
<dbReference type="Pfam" id="PF00665">
    <property type="entry name" value="rve"/>
    <property type="match status" value="1"/>
</dbReference>
<evidence type="ECO:0000313" key="7">
    <source>
        <dbReference type="EMBL" id="RVW59890.1"/>
    </source>
</evidence>
<accession>A0A438FK43</accession>
<feature type="compositionally biased region" description="Low complexity" evidence="4">
    <location>
        <begin position="408"/>
        <end position="417"/>
    </location>
</feature>
<organism evidence="7 8">
    <name type="scientific">Vitis vinifera</name>
    <name type="common">Grape</name>
    <dbReference type="NCBI Taxonomy" id="29760"/>
    <lineage>
        <taxon>Eukaryota</taxon>
        <taxon>Viridiplantae</taxon>
        <taxon>Streptophyta</taxon>
        <taxon>Embryophyta</taxon>
        <taxon>Tracheophyta</taxon>
        <taxon>Spermatophyta</taxon>
        <taxon>Magnoliopsida</taxon>
        <taxon>eudicotyledons</taxon>
        <taxon>Gunneridae</taxon>
        <taxon>Pentapetalae</taxon>
        <taxon>rosids</taxon>
        <taxon>Vitales</taxon>
        <taxon>Vitaceae</taxon>
        <taxon>Viteae</taxon>
        <taxon>Vitis</taxon>
    </lineage>
</organism>
<dbReference type="InterPro" id="IPR057670">
    <property type="entry name" value="SH3_retrovirus"/>
</dbReference>
<dbReference type="EMBL" id="QGNW01000874">
    <property type="protein sequence ID" value="RVW59890.1"/>
    <property type="molecule type" value="Genomic_DNA"/>
</dbReference>
<dbReference type="SUPFAM" id="SSF53098">
    <property type="entry name" value="Ribonuclease H-like"/>
    <property type="match status" value="1"/>
</dbReference>
<proteinExistence type="predicted"/>
<keyword evidence="1" id="KW-0479">Metal-binding</keyword>
<name>A0A438FK43_VITVI</name>
<evidence type="ECO:0000256" key="4">
    <source>
        <dbReference type="SAM" id="MobiDB-lite"/>
    </source>
</evidence>
<dbReference type="Pfam" id="PF25597">
    <property type="entry name" value="SH3_retrovirus"/>
    <property type="match status" value="1"/>
</dbReference>
<evidence type="ECO:0000259" key="5">
    <source>
        <dbReference type="PROSITE" id="PS50158"/>
    </source>
</evidence>
<protein>
    <submittedName>
        <fullName evidence="7">Retrovirus-related Pol polyprotein from transposon TNT 1-94</fullName>
    </submittedName>
</protein>
<dbReference type="InterPro" id="IPR025724">
    <property type="entry name" value="GAG-pre-integrase_dom"/>
</dbReference>
<dbReference type="InterPro" id="IPR036875">
    <property type="entry name" value="Znf_CCHC_sf"/>
</dbReference>
<dbReference type="PANTHER" id="PTHR42648:SF28">
    <property type="entry name" value="TRANSPOSON-ENCODED PROTEIN WITH RIBONUCLEASE H-LIKE AND RETROVIRUS ZINC FINGER-LIKE DOMAINS"/>
    <property type="match status" value="1"/>
</dbReference>
<dbReference type="InterPro" id="IPR001584">
    <property type="entry name" value="Integrase_cat-core"/>
</dbReference>
<feature type="domain" description="Integrase catalytic" evidence="6">
    <location>
        <begin position="525"/>
        <end position="697"/>
    </location>
</feature>
<dbReference type="GO" id="GO:0003676">
    <property type="term" value="F:nucleic acid binding"/>
    <property type="evidence" value="ECO:0007669"/>
    <property type="project" value="InterPro"/>
</dbReference>
<dbReference type="InterPro" id="IPR001878">
    <property type="entry name" value="Znf_CCHC"/>
</dbReference>
<evidence type="ECO:0000259" key="6">
    <source>
        <dbReference type="PROSITE" id="PS50994"/>
    </source>
</evidence>
<sequence>MFSLHDVVQHFDHVLHHLTSAAVKEPATAQRGGKNNTAIQRVGVILSENAITGSHSGAVFGCFSGAIKASLETPLGVHFGAATSVIFRRHTSPVQAPLAAPSKVHFLVLQPVHFQAPYQPRSSTTCSTIESPFFGAATSPFQALYQRRFRRLFAPARGALWECRSGAIRSGWKSPVAPWLASDEAIHKGGVLPSISDIRCEVPELRGDNFKIWKERILLQLGCMDIDYAIRKDEPHKITDTSTPEEILLYERWEKSNRLSVMYIKTKISAGICGSIEQHENVRELLKAIDEQFVTSNKALASTLIMKFTSLKLTGIRGVREHIMEMRDIVAQLKKLEVEMSESFLVHFILNTLPPQYGPFKISYNTHKDKWSINELMTMCVQEEGRLLMEQGESVMLVTQRKGKKGKSQASQKGKQQIPPKSDIKKDEKCFFCKKKGHVKKKCLKFQKWLEKKGYAKPKEANDKCVVNEDSSTLWHRRLGHISIDRIKRLVNDGVLSTLDFTDFETCVDYIKGKQTNKSKRGATRSSTILEIIHTDICSLDMDSHGQKYFISFIDDLSRYMYLYILHNKNEALEAFKVFKAKVDKQYGKQIKIMRSDRGGEYYGRYLEDGQSPGPFAKFLQEHGIVAQYTMSGSPDQNGVAERRNRTLLDMVRSMLSSSKLPKFLWTKALKTVVDILNRVPTKAVPKTPFELLKCWKPSLRHMRVWGCSSEVRIYNPQEKKLDPRTISGYFIGYAEKSKGYRFYCPSHNIRIVESRNAKFLEYDLVSGSDQFRNIVSDIDHTKSQPSTSSDRLFIVHNTPQVQSGVERTIAEVQPVIEVPQVVDNIPVDQVDQEFPDTSEQQVEPHTSLEDIGTTSRRSTRTKRSAIPNDYVVYLQECDYNIGAENDPESFSQAMSCKESELWYNAMKDEMSSMKCNDVWDLVELPNGAKTIGCKWVFKTKKDSLGNIERYKARLVAKGFTQKEGIDYTETFSPVSKKDSLCIILALVAHFDLELQQMDVKTTFLNGELEEEVYMKQPEGFPSSDGEQLVYKLKKSIYGLKQASRQWYLKFLNIISSFGFEENVMDQCIYLKVSGSKVCFLVLYVDDILLATNDKGLLHEVKQFLSKNFDMKDMGEASYVIGIKMHRDRFQGILGLSQETYINKVLERFRMKNCSPSVSPIVKGDRFNLDQCPKNDLEKEQMKNIPYASAVGSLIYAQVCTRPDIAFAVGMLGRYQSNPGKDHWKTAKKVMRYLQGTKDYKLMYRRTSNLEVVGYSDSDFAGCVDSRKSTSRYIFILAGGAISWRSVKQTMTATSTMEVEFISCFEATSHGVWLKNFISGLRVMDSISRPLSIYCDNSAAVFMAKNNKSGSRSKHINIKYLAIRERVKEKKVVIEHISTELMIVDPLTKGMPPLKFKDHVVNMGLSSLM</sequence>
<keyword evidence="2" id="KW-0378">Hydrolase</keyword>
<dbReference type="Pfam" id="PF14223">
    <property type="entry name" value="Retrotran_gag_2"/>
    <property type="match status" value="1"/>
</dbReference>
<dbReference type="InterPro" id="IPR043502">
    <property type="entry name" value="DNA/RNA_pol_sf"/>
</dbReference>
<dbReference type="GO" id="GO:0016787">
    <property type="term" value="F:hydrolase activity"/>
    <property type="evidence" value="ECO:0007669"/>
    <property type="project" value="UniProtKB-KW"/>
</dbReference>
<dbReference type="PROSITE" id="PS50158">
    <property type="entry name" value="ZF_CCHC"/>
    <property type="match status" value="1"/>
</dbReference>
<comment type="caution">
    <text evidence="7">The sequence shown here is derived from an EMBL/GenBank/DDBJ whole genome shotgun (WGS) entry which is preliminary data.</text>
</comment>
<dbReference type="InterPro" id="IPR039537">
    <property type="entry name" value="Retrotran_Ty1/copia-like"/>
</dbReference>
<dbReference type="Pfam" id="PF07727">
    <property type="entry name" value="RVT_2"/>
    <property type="match status" value="1"/>
</dbReference>
<evidence type="ECO:0000256" key="2">
    <source>
        <dbReference type="ARBA" id="ARBA00022801"/>
    </source>
</evidence>
<dbReference type="InterPro" id="IPR013103">
    <property type="entry name" value="RVT_2"/>
</dbReference>
<dbReference type="CDD" id="cd09272">
    <property type="entry name" value="RNase_HI_RT_Ty1"/>
    <property type="match status" value="1"/>
</dbReference>
<keyword evidence="3" id="KW-0862">Zinc</keyword>
<dbReference type="InterPro" id="IPR012337">
    <property type="entry name" value="RNaseH-like_sf"/>
</dbReference>
<evidence type="ECO:0000256" key="3">
    <source>
        <dbReference type="PROSITE-ProRule" id="PRU00047"/>
    </source>
</evidence>
<dbReference type="Pfam" id="PF13976">
    <property type="entry name" value="gag_pre-integrs"/>
    <property type="match status" value="1"/>
</dbReference>
<evidence type="ECO:0000256" key="1">
    <source>
        <dbReference type="ARBA" id="ARBA00022723"/>
    </source>
</evidence>
<dbReference type="Proteomes" id="UP000288805">
    <property type="component" value="Unassembled WGS sequence"/>
</dbReference>
<dbReference type="SUPFAM" id="SSF56672">
    <property type="entry name" value="DNA/RNA polymerases"/>
    <property type="match status" value="1"/>
</dbReference>
<dbReference type="SUPFAM" id="SSF57756">
    <property type="entry name" value="Retrovirus zinc finger-like domains"/>
    <property type="match status" value="1"/>
</dbReference>
<reference evidence="7 8" key="1">
    <citation type="journal article" date="2018" name="PLoS Genet.">
        <title>Population sequencing reveals clonal diversity and ancestral inbreeding in the grapevine cultivar Chardonnay.</title>
        <authorList>
            <person name="Roach M.J."/>
            <person name="Johnson D.L."/>
            <person name="Bohlmann J."/>
            <person name="van Vuuren H.J."/>
            <person name="Jones S.J."/>
            <person name="Pretorius I.S."/>
            <person name="Schmidt S.A."/>
            <person name="Borneman A.R."/>
        </authorList>
    </citation>
    <scope>NUCLEOTIDE SEQUENCE [LARGE SCALE GENOMIC DNA]</scope>
    <source>
        <strain evidence="8">cv. Chardonnay</strain>
        <tissue evidence="7">Leaf</tissue>
    </source>
</reference>
<feature type="region of interest" description="Disordered" evidence="4">
    <location>
        <begin position="835"/>
        <end position="863"/>
    </location>
</feature>
<dbReference type="PANTHER" id="PTHR42648">
    <property type="entry name" value="TRANSPOSASE, PUTATIVE-RELATED"/>
    <property type="match status" value="1"/>
</dbReference>
<feature type="region of interest" description="Disordered" evidence="4">
    <location>
        <begin position="400"/>
        <end position="422"/>
    </location>
</feature>
<feature type="domain" description="CCHC-type" evidence="5">
    <location>
        <begin position="429"/>
        <end position="443"/>
    </location>
</feature>
<gene>
    <name evidence="7" type="primary">POLX_997</name>
    <name evidence="7" type="ORF">CK203_100547</name>
</gene>
<dbReference type="InterPro" id="IPR036397">
    <property type="entry name" value="RNaseH_sf"/>
</dbReference>